<sequence>FLSITAIVYTMVKSYRMHTSSSRSKFELCASTDLPSLVAISSTVDNESDELFWKGYIDLHRERYILECVSAESDIDLTINQ</sequence>
<reference evidence="1" key="1">
    <citation type="submission" date="2021-06" db="EMBL/GenBank/DDBJ databases">
        <authorList>
            <person name="Kallberg Y."/>
            <person name="Tangrot J."/>
            <person name="Rosling A."/>
        </authorList>
    </citation>
    <scope>NUCLEOTIDE SEQUENCE</scope>
    <source>
        <strain evidence="1">AU212A</strain>
    </source>
</reference>
<name>A0ACA9M504_9GLOM</name>
<evidence type="ECO:0000313" key="2">
    <source>
        <dbReference type="Proteomes" id="UP000789860"/>
    </source>
</evidence>
<gene>
    <name evidence="1" type="ORF">SCALOS_LOCUS5471</name>
</gene>
<protein>
    <submittedName>
        <fullName evidence="1">4726_t:CDS:1</fullName>
    </submittedName>
</protein>
<accession>A0ACA9M504</accession>
<evidence type="ECO:0000313" key="1">
    <source>
        <dbReference type="EMBL" id="CAG8559828.1"/>
    </source>
</evidence>
<dbReference type="Proteomes" id="UP000789860">
    <property type="component" value="Unassembled WGS sequence"/>
</dbReference>
<feature type="non-terminal residue" evidence="1">
    <location>
        <position position="1"/>
    </location>
</feature>
<comment type="caution">
    <text evidence="1">The sequence shown here is derived from an EMBL/GenBank/DDBJ whole genome shotgun (WGS) entry which is preliminary data.</text>
</comment>
<keyword evidence="2" id="KW-1185">Reference proteome</keyword>
<dbReference type="EMBL" id="CAJVPM010008934">
    <property type="protein sequence ID" value="CAG8559828.1"/>
    <property type="molecule type" value="Genomic_DNA"/>
</dbReference>
<proteinExistence type="predicted"/>
<feature type="non-terminal residue" evidence="1">
    <location>
        <position position="81"/>
    </location>
</feature>
<organism evidence="1 2">
    <name type="scientific">Scutellospora calospora</name>
    <dbReference type="NCBI Taxonomy" id="85575"/>
    <lineage>
        <taxon>Eukaryota</taxon>
        <taxon>Fungi</taxon>
        <taxon>Fungi incertae sedis</taxon>
        <taxon>Mucoromycota</taxon>
        <taxon>Glomeromycotina</taxon>
        <taxon>Glomeromycetes</taxon>
        <taxon>Diversisporales</taxon>
        <taxon>Gigasporaceae</taxon>
        <taxon>Scutellospora</taxon>
    </lineage>
</organism>